<evidence type="ECO:0000256" key="1">
    <source>
        <dbReference type="SAM" id="MobiDB-lite"/>
    </source>
</evidence>
<feature type="domain" description="Phage head morphogenesis" evidence="2">
    <location>
        <begin position="564"/>
        <end position="685"/>
    </location>
</feature>
<dbReference type="Pfam" id="PF04860">
    <property type="entry name" value="Phage_portal"/>
    <property type="match status" value="1"/>
</dbReference>
<reference evidence="3" key="1">
    <citation type="journal article" date="2020" name="mSystems">
        <title>Genome- and Community-Level Interaction Insights into Carbon Utilization and Element Cycling Functions of Hydrothermarchaeota in Hydrothermal Sediment.</title>
        <authorList>
            <person name="Zhou Z."/>
            <person name="Liu Y."/>
            <person name="Xu W."/>
            <person name="Pan J."/>
            <person name="Luo Z.H."/>
            <person name="Li M."/>
        </authorList>
    </citation>
    <scope>NUCLEOTIDE SEQUENCE [LARGE SCALE GENOMIC DNA]</scope>
    <source>
        <strain evidence="3">HyVt-345</strain>
    </source>
</reference>
<dbReference type="Pfam" id="PF04233">
    <property type="entry name" value="Phage_Mu_F"/>
    <property type="match status" value="1"/>
</dbReference>
<evidence type="ECO:0000259" key="2">
    <source>
        <dbReference type="Pfam" id="PF04233"/>
    </source>
</evidence>
<accession>A0A831QM21</accession>
<protein>
    <submittedName>
        <fullName evidence="3">Phage portal protein</fullName>
    </submittedName>
</protein>
<dbReference type="NCBIfam" id="TIGR01537">
    <property type="entry name" value="portal_HK97"/>
    <property type="match status" value="1"/>
</dbReference>
<proteinExistence type="predicted"/>
<evidence type="ECO:0000313" key="3">
    <source>
        <dbReference type="EMBL" id="HEA19646.1"/>
    </source>
</evidence>
<feature type="region of interest" description="Disordered" evidence="1">
    <location>
        <begin position="666"/>
        <end position="693"/>
    </location>
</feature>
<organism evidence="3">
    <name type="scientific">Pricia antarctica</name>
    <dbReference type="NCBI Taxonomy" id="641691"/>
    <lineage>
        <taxon>Bacteria</taxon>
        <taxon>Pseudomonadati</taxon>
        <taxon>Bacteroidota</taxon>
        <taxon>Flavobacteriia</taxon>
        <taxon>Flavobacteriales</taxon>
        <taxon>Flavobacteriaceae</taxon>
        <taxon>Pricia</taxon>
    </lineage>
</organism>
<sequence>MGLLQQTLAANKLIDPNIARDNRVTPAIAHVNAGIMGHGVDPLESIESFQKTYATITWVYAGVSAIQDNIAKLPIRIYDRPATEDDRIEITDNPKFKLFEKPNPFSSRYLFWATVVGSLELTGELFVNLVRGNENQPPQAMIPLRSDRISIVPDPKEYIGGYVYKIGGIEIPFQPWEIFHVAYYNPIDDYRGQSPLQAGRNAQILELHSVNWAKDFFKSGTRAAGMLTIDGKIDQEQFKRLEKQFSEKYIGRQKTMILEQGMDFTQTSVAPKDADFSGLRDMNKAEILAVLGVPPLMVMDLSDSSVLQNTEIQRKLFWEETLIPKMTMFMDEYNTELLPLFGVDGAVAEFDTSGVEALQENRKEKWKRYFEGFTRGAITPDEIRQDVFGKDPIGGATMTSTYLSMNVLPIGEDTSASERAVQLIERKSLKQKKVRDQQWRAFIARVVPIEREFVLVLVKLFRELEEEVLRNWNSQKDFAGLVKKYNQKPDFGFEALFNTEEWAKKFKDAGLPFLSEAVRTGGASVLADLVSDQVFDMTNPFVTETIRTRLDFFGTKVIGTTQKDIVKAIAAGLKENETIEQIAKRLERSFDLAEKLRAPRIARTEVTSGFNAGNVNGMQQSGVVDTHSWLTSRDADVRDPGHTKTSGGENLDGFSVRLGENFPTHREYSGSTSEFPSDFNERCTTIPDRKESA</sequence>
<dbReference type="InterPro" id="IPR006427">
    <property type="entry name" value="Portal_HK97"/>
</dbReference>
<dbReference type="InterPro" id="IPR006944">
    <property type="entry name" value="Phage/GTA_portal"/>
</dbReference>
<dbReference type="EMBL" id="DRGL01000013">
    <property type="protein sequence ID" value="HEA19646.1"/>
    <property type="molecule type" value="Genomic_DNA"/>
</dbReference>
<dbReference type="AlphaFoldDB" id="A0A831QM21"/>
<name>A0A831QM21_9FLAO</name>
<comment type="caution">
    <text evidence="3">The sequence shown here is derived from an EMBL/GenBank/DDBJ whole genome shotgun (WGS) entry which is preliminary data.</text>
</comment>
<gene>
    <name evidence="3" type="ORF">ENH87_01860</name>
</gene>
<dbReference type="InterPro" id="IPR006528">
    <property type="entry name" value="Phage_head_morphogenesis_dom"/>
</dbReference>
<dbReference type="Proteomes" id="UP000886191">
    <property type="component" value="Unassembled WGS sequence"/>
</dbReference>